<protein>
    <submittedName>
        <fullName evidence="1">Uncharacterized protein</fullName>
    </submittedName>
</protein>
<accession>A0A1B1KCP3</accession>
<organism evidence="1 2">
    <name type="scientific">Rhodococcus opacus</name>
    <name type="common">Nocardia opaca</name>
    <dbReference type="NCBI Taxonomy" id="37919"/>
    <lineage>
        <taxon>Bacteria</taxon>
        <taxon>Bacillati</taxon>
        <taxon>Actinomycetota</taxon>
        <taxon>Actinomycetes</taxon>
        <taxon>Mycobacteriales</taxon>
        <taxon>Nocardiaceae</taxon>
        <taxon>Rhodococcus</taxon>
    </lineage>
</organism>
<dbReference type="AlphaFoldDB" id="A0A1B1KCP3"/>
<name>A0A1B1KCP3_RHOOP</name>
<dbReference type="EMBL" id="CP009111">
    <property type="protein sequence ID" value="ANS30376.1"/>
    <property type="molecule type" value="Genomic_DNA"/>
</dbReference>
<gene>
    <name evidence="1" type="ORF">R1CP_28705</name>
</gene>
<evidence type="ECO:0000313" key="1">
    <source>
        <dbReference type="EMBL" id="ANS30376.1"/>
    </source>
</evidence>
<sequence>MTGNVSGPIRARALLRQTVTDPRYHRLRRVGAL</sequence>
<evidence type="ECO:0000313" key="2">
    <source>
        <dbReference type="Proteomes" id="UP000186108"/>
    </source>
</evidence>
<reference evidence="1 2" key="1">
    <citation type="submission" date="2014-07" db="EMBL/GenBank/DDBJ databases">
        <authorList>
            <person name="Zhang J.E."/>
            <person name="Yang H."/>
            <person name="Guo J."/>
            <person name="Deng Z."/>
            <person name="Luo H."/>
            <person name="Luo M."/>
            <person name="Zhao B."/>
        </authorList>
    </citation>
    <scope>NUCLEOTIDE SEQUENCE [LARGE SCALE GENOMIC DNA]</scope>
    <source>
        <strain evidence="1 2">1CP</strain>
    </source>
</reference>
<proteinExistence type="predicted"/>
<dbReference type="Proteomes" id="UP000186108">
    <property type="component" value="Chromosome"/>
</dbReference>